<gene>
    <name evidence="1" type="ORF">BCD_1571</name>
</gene>
<accession>W5SL29</accession>
<dbReference type="HOGENOM" id="CLU_2970264_0_0_12"/>
<dbReference type="RefSeq" id="WP_241766279.1">
    <property type="nucleotide sequence ID" value="NZ_CP004329.1"/>
</dbReference>
<reference evidence="1" key="1">
    <citation type="submission" date="2013-02" db="EMBL/GenBank/DDBJ databases">
        <title>Comparative genomics of Borrelia species.</title>
        <authorList>
            <person name="Schwan T.G."/>
            <person name="Raffel S.J."/>
            <person name="Porcella S.F."/>
        </authorList>
    </citation>
    <scope>NUCLEOTIDE SEQUENCE</scope>
    <source>
        <strain evidence="1">DOU</strain>
        <plasmid evidence="1">unnamed</plasmid>
    </source>
</reference>
<geneLocation type="plasmid" evidence="1">
    <name>unnamed</name>
</geneLocation>
<dbReference type="AlphaFoldDB" id="W5SL29"/>
<keyword evidence="1" id="KW-0614">Plasmid</keyword>
<dbReference type="EMBL" id="CP004329">
    <property type="protein sequence ID" value="AHH07637.1"/>
    <property type="molecule type" value="Genomic_DNA"/>
</dbReference>
<sequence length="58" mass="6828">MFIVYRVGKNVFALNSGKRAIKDRFKLITDQYDYYDCDINSRRKFSISDFVSSTSYAI</sequence>
<name>W5SL29_9SPIR</name>
<proteinExistence type="predicted"/>
<organism evidence="1">
    <name type="scientific">Borrelia crocidurae DOU</name>
    <dbReference type="NCBI Taxonomy" id="1293575"/>
    <lineage>
        <taxon>Bacteria</taxon>
        <taxon>Pseudomonadati</taxon>
        <taxon>Spirochaetota</taxon>
        <taxon>Spirochaetia</taxon>
        <taxon>Spirochaetales</taxon>
        <taxon>Borreliaceae</taxon>
        <taxon>Borrelia</taxon>
    </lineage>
</organism>
<evidence type="ECO:0000313" key="1">
    <source>
        <dbReference type="EMBL" id="AHH07637.1"/>
    </source>
</evidence>
<protein>
    <submittedName>
        <fullName evidence="1">Uncharacterized protein</fullName>
    </submittedName>
</protein>